<evidence type="ECO:0000313" key="2">
    <source>
        <dbReference type="Proteomes" id="UP000243975"/>
    </source>
</evidence>
<comment type="caution">
    <text evidence="1">The sequence shown here is derived from an EMBL/GenBank/DDBJ whole genome shotgun (WGS) entry which is preliminary data.</text>
</comment>
<dbReference type="Gramene" id="KVH90593">
    <property type="protein sequence ID" value="KVH90593"/>
    <property type="gene ID" value="Ccrd_007361"/>
</dbReference>
<name>A0A103XH92_CYNCS</name>
<evidence type="ECO:0000313" key="1">
    <source>
        <dbReference type="EMBL" id="KVH90593.1"/>
    </source>
</evidence>
<accession>A0A103XH92</accession>
<gene>
    <name evidence="1" type="ORF">Ccrd_007361</name>
</gene>
<proteinExistence type="predicted"/>
<reference evidence="1 2" key="1">
    <citation type="journal article" date="2016" name="Sci. Rep.">
        <title>The genome sequence of the outbreeding globe artichoke constructed de novo incorporating a phase-aware low-pass sequencing strategy of F1 progeny.</title>
        <authorList>
            <person name="Scaglione D."/>
            <person name="Reyes-Chin-Wo S."/>
            <person name="Acquadro A."/>
            <person name="Froenicke L."/>
            <person name="Portis E."/>
            <person name="Beitel C."/>
            <person name="Tirone M."/>
            <person name="Mauro R."/>
            <person name="Lo Monaco A."/>
            <person name="Mauromicale G."/>
            <person name="Faccioli P."/>
            <person name="Cattivelli L."/>
            <person name="Rieseberg L."/>
            <person name="Michelmore R."/>
            <person name="Lanteri S."/>
        </authorList>
    </citation>
    <scope>NUCLEOTIDE SEQUENCE [LARGE SCALE GENOMIC DNA]</scope>
    <source>
        <strain evidence="1">2C</strain>
    </source>
</reference>
<protein>
    <submittedName>
        <fullName evidence="1">Uncharacterized protein</fullName>
    </submittedName>
</protein>
<sequence>MGANMVHTYPPLTRTIWPLIHSPASLAKNPTNGATSSGCPSLSNGLCSTALFTIASNISVAIGPGATQFAVILVPFSSFARIFTIVSTAALDAAYPPNPGVRATTIDDVRQIILPPPPRFNRFAASLQHKYGPLVLTAKVLSNASMDELAIEV</sequence>
<dbReference type="Proteomes" id="UP000243975">
    <property type="component" value="Unassembled WGS sequence"/>
</dbReference>
<dbReference type="AlphaFoldDB" id="A0A103XH92"/>
<keyword evidence="2" id="KW-1185">Reference proteome</keyword>
<dbReference type="EMBL" id="LEKV01005098">
    <property type="protein sequence ID" value="KVH90593.1"/>
    <property type="molecule type" value="Genomic_DNA"/>
</dbReference>
<organism evidence="1 2">
    <name type="scientific">Cynara cardunculus var. scolymus</name>
    <name type="common">Globe artichoke</name>
    <name type="synonym">Cynara scolymus</name>
    <dbReference type="NCBI Taxonomy" id="59895"/>
    <lineage>
        <taxon>Eukaryota</taxon>
        <taxon>Viridiplantae</taxon>
        <taxon>Streptophyta</taxon>
        <taxon>Embryophyta</taxon>
        <taxon>Tracheophyta</taxon>
        <taxon>Spermatophyta</taxon>
        <taxon>Magnoliopsida</taxon>
        <taxon>eudicotyledons</taxon>
        <taxon>Gunneridae</taxon>
        <taxon>Pentapetalae</taxon>
        <taxon>asterids</taxon>
        <taxon>campanulids</taxon>
        <taxon>Asterales</taxon>
        <taxon>Asteraceae</taxon>
        <taxon>Carduoideae</taxon>
        <taxon>Cardueae</taxon>
        <taxon>Carduinae</taxon>
        <taxon>Cynara</taxon>
    </lineage>
</organism>